<name>A0A974HRC1_XENLA</name>
<keyword evidence="4" id="KW-0862">Zinc</keyword>
<dbReference type="SMR" id="A0A974HRC1"/>
<evidence type="ECO:0000259" key="10">
    <source>
        <dbReference type="PROSITE" id="PS50950"/>
    </source>
</evidence>
<comment type="subcellular location">
    <subcellularLocation>
        <location evidence="1">Nucleus</location>
    </subcellularLocation>
</comment>
<dbReference type="SUPFAM" id="SSF57716">
    <property type="entry name" value="Glucocorticoid receptor-like (DNA-binding domain)"/>
    <property type="match status" value="1"/>
</dbReference>
<dbReference type="KEGG" id="xla:779215"/>
<dbReference type="PANTHER" id="PTHR46927">
    <property type="entry name" value="AGAP005574-PA"/>
    <property type="match status" value="1"/>
</dbReference>
<dbReference type="OrthoDB" id="5982876at2759"/>
<evidence type="ECO:0000256" key="8">
    <source>
        <dbReference type="ARBA" id="ARBA00039526"/>
    </source>
</evidence>
<dbReference type="SMART" id="SM00980">
    <property type="entry name" value="THAP"/>
    <property type="match status" value="1"/>
</dbReference>
<dbReference type="SMART" id="SM00692">
    <property type="entry name" value="DM3"/>
    <property type="match status" value="1"/>
</dbReference>
<evidence type="ECO:0000256" key="6">
    <source>
        <dbReference type="ARBA" id="ARBA00023125"/>
    </source>
</evidence>
<dbReference type="GO" id="GO:0005634">
    <property type="term" value="C:nucleus"/>
    <property type="evidence" value="ECO:0007669"/>
    <property type="project" value="UniProtKB-SubCell"/>
</dbReference>
<dbReference type="PANTHER" id="PTHR46927:SF1">
    <property type="entry name" value="THAP DOMAIN-CONTAINING PROTEIN 5"/>
    <property type="match status" value="1"/>
</dbReference>
<keyword evidence="6 9" id="KW-0238">DNA-binding</keyword>
<dbReference type="AGR" id="Xenbase:XB-GENE-6252802"/>
<evidence type="ECO:0000256" key="2">
    <source>
        <dbReference type="ARBA" id="ARBA00022723"/>
    </source>
</evidence>
<keyword evidence="2" id="KW-0479">Metal-binding</keyword>
<feature type="domain" description="THAP-type" evidence="10">
    <location>
        <begin position="1"/>
        <end position="85"/>
    </location>
</feature>
<organism evidence="11 12">
    <name type="scientific">Xenopus laevis</name>
    <name type="common">African clawed frog</name>
    <dbReference type="NCBI Taxonomy" id="8355"/>
    <lineage>
        <taxon>Eukaryota</taxon>
        <taxon>Metazoa</taxon>
        <taxon>Chordata</taxon>
        <taxon>Craniata</taxon>
        <taxon>Vertebrata</taxon>
        <taxon>Euteleostomi</taxon>
        <taxon>Amphibia</taxon>
        <taxon>Batrachia</taxon>
        <taxon>Anura</taxon>
        <taxon>Pipoidea</taxon>
        <taxon>Pipidae</taxon>
        <taxon>Xenopodinae</taxon>
        <taxon>Xenopus</taxon>
        <taxon>Xenopus</taxon>
    </lineage>
</organism>
<proteinExistence type="predicted"/>
<dbReference type="Proteomes" id="UP000694892">
    <property type="component" value="Chromosome 3S"/>
</dbReference>
<dbReference type="RefSeq" id="NP_001090306.1">
    <property type="nucleotide sequence ID" value="NM_001096837.1"/>
</dbReference>
<protein>
    <recommendedName>
        <fullName evidence="8">THAP domain-containing protein 5</fullName>
    </recommendedName>
</protein>
<dbReference type="Pfam" id="PF05485">
    <property type="entry name" value="THAP"/>
    <property type="match status" value="1"/>
</dbReference>
<dbReference type="CTD" id="779215"/>
<evidence type="ECO:0000313" key="13">
    <source>
        <dbReference type="Xenbase" id="XB-GENE-6252802"/>
    </source>
</evidence>
<dbReference type="InterPro" id="IPR052224">
    <property type="entry name" value="THAP_domain_protein"/>
</dbReference>
<evidence type="ECO:0000313" key="11">
    <source>
        <dbReference type="EMBL" id="OCT87409.1"/>
    </source>
</evidence>
<gene>
    <name evidence="13" type="primary">thap5.S</name>
    <name evidence="11" type="ORF">XELAEV_18021104mg</name>
</gene>
<accession>A0A974HRC1</accession>
<evidence type="ECO:0000256" key="5">
    <source>
        <dbReference type="ARBA" id="ARBA00023054"/>
    </source>
</evidence>
<keyword evidence="3 9" id="KW-0863">Zinc-finger</keyword>
<dbReference type="GO" id="GO:0003677">
    <property type="term" value="F:DNA binding"/>
    <property type="evidence" value="ECO:0007669"/>
    <property type="project" value="UniProtKB-UniRule"/>
</dbReference>
<dbReference type="AlphaFoldDB" id="A0A974HRC1"/>
<evidence type="ECO:0000256" key="7">
    <source>
        <dbReference type="ARBA" id="ARBA00023242"/>
    </source>
</evidence>
<dbReference type="Xenbase" id="XB-GENE-6252802">
    <property type="gene designation" value="thap5.S"/>
</dbReference>
<dbReference type="GO" id="GO:0008270">
    <property type="term" value="F:zinc ion binding"/>
    <property type="evidence" value="ECO:0007669"/>
    <property type="project" value="UniProtKB-KW"/>
</dbReference>
<sequence length="372" mass="42366">MTRYCAATRCKNRGGQAAVIQRKVSFYPFPLHDRGRLQEWLRNMKQYKLYPTKHQVLCSDHFTADSFNIRWGIQYLKPNAIPTLFSFTEKIQDIAELELTIKEGTQDGVKVDTDTVPSQDFCPNVTNNLSHGFDTDEYVDPDDKQVYLKNTIDGITVSQNKTKDLYVPNSEYEIQPHLITPSKFRQTSVENMIVSSVADLNSQSNQVYFELQTDQNYVAENVDTFQVDHFSDVQKETFPLSLVKQTKQMDAEKDSVITIIVPGGQDGSAISDNLQFTSSEKLGFENDANSTNEILESEHSYCRQITDRHYLRQKIAKLQSKIAVLEAQENATLSRLRLLESVIAKLKQENLLSDEKLKILENCGSSVDIVIV</sequence>
<evidence type="ECO:0000256" key="4">
    <source>
        <dbReference type="ARBA" id="ARBA00022833"/>
    </source>
</evidence>
<dbReference type="OMA" id="NMKRDAW"/>
<dbReference type="EMBL" id="CM004471">
    <property type="protein sequence ID" value="OCT87409.1"/>
    <property type="molecule type" value="Genomic_DNA"/>
</dbReference>
<dbReference type="GeneID" id="779215"/>
<evidence type="ECO:0000313" key="12">
    <source>
        <dbReference type="Proteomes" id="UP000694892"/>
    </source>
</evidence>
<keyword evidence="7" id="KW-0539">Nucleus</keyword>
<dbReference type="InterPro" id="IPR006612">
    <property type="entry name" value="THAP_Znf"/>
</dbReference>
<dbReference type="PROSITE" id="PS50950">
    <property type="entry name" value="ZF_THAP"/>
    <property type="match status" value="1"/>
</dbReference>
<reference evidence="12" key="1">
    <citation type="journal article" date="2016" name="Nature">
        <title>Genome evolution in the allotetraploid frog Xenopus laevis.</title>
        <authorList>
            <person name="Session A.M."/>
            <person name="Uno Y."/>
            <person name="Kwon T."/>
            <person name="Chapman J.A."/>
            <person name="Toyoda A."/>
            <person name="Takahashi S."/>
            <person name="Fukui A."/>
            <person name="Hikosaka A."/>
            <person name="Suzuki A."/>
            <person name="Kondo M."/>
            <person name="van Heeringen S.J."/>
            <person name="Quigley I."/>
            <person name="Heinz S."/>
            <person name="Ogino H."/>
            <person name="Ochi H."/>
            <person name="Hellsten U."/>
            <person name="Lyons J.B."/>
            <person name="Simakov O."/>
            <person name="Putnam N."/>
            <person name="Stites J."/>
            <person name="Kuroki Y."/>
            <person name="Tanaka T."/>
            <person name="Michiue T."/>
            <person name="Watanabe M."/>
            <person name="Bogdanovic O."/>
            <person name="Lister R."/>
            <person name="Georgiou G."/>
            <person name="Paranjpe S.S."/>
            <person name="van Kruijsbergen I."/>
            <person name="Shu S."/>
            <person name="Carlson J."/>
            <person name="Kinoshita T."/>
            <person name="Ohta Y."/>
            <person name="Mawaribuchi S."/>
            <person name="Jenkins J."/>
            <person name="Grimwood J."/>
            <person name="Schmutz J."/>
            <person name="Mitros T."/>
            <person name="Mozaffari S.V."/>
            <person name="Suzuki Y."/>
            <person name="Haramoto Y."/>
            <person name="Yamamoto T.S."/>
            <person name="Takagi C."/>
            <person name="Heald R."/>
            <person name="Miller K."/>
            <person name="Haudenschild C."/>
            <person name="Kitzman J."/>
            <person name="Nakayama T."/>
            <person name="Izutsu Y."/>
            <person name="Robert J."/>
            <person name="Fortriede J."/>
            <person name="Burns K."/>
            <person name="Lotay V."/>
            <person name="Karimi K."/>
            <person name="Yasuoka Y."/>
            <person name="Dichmann D.S."/>
            <person name="Flajnik M.F."/>
            <person name="Houston D.W."/>
            <person name="Shendure J."/>
            <person name="DuPasquier L."/>
            <person name="Vize P.D."/>
            <person name="Zorn A.M."/>
            <person name="Ito M."/>
            <person name="Marcotte E.M."/>
            <person name="Wallingford J.B."/>
            <person name="Ito Y."/>
            <person name="Asashima M."/>
            <person name="Ueno N."/>
            <person name="Matsuda Y."/>
            <person name="Veenstra G.J."/>
            <person name="Fujiyama A."/>
            <person name="Harland R.M."/>
            <person name="Taira M."/>
            <person name="Rokhsar D.S."/>
        </authorList>
    </citation>
    <scope>NUCLEOTIDE SEQUENCE [LARGE SCALE GENOMIC DNA]</scope>
    <source>
        <strain evidence="12">J</strain>
    </source>
</reference>
<evidence type="ECO:0000256" key="9">
    <source>
        <dbReference type="PROSITE-ProRule" id="PRU00309"/>
    </source>
</evidence>
<keyword evidence="5" id="KW-0175">Coiled coil</keyword>
<evidence type="ECO:0000256" key="1">
    <source>
        <dbReference type="ARBA" id="ARBA00004123"/>
    </source>
</evidence>
<evidence type="ECO:0000256" key="3">
    <source>
        <dbReference type="ARBA" id="ARBA00022771"/>
    </source>
</evidence>